<evidence type="ECO:0000313" key="5">
    <source>
        <dbReference type="Proteomes" id="UP001501746"/>
    </source>
</evidence>
<feature type="region of interest" description="Disordered" evidence="1">
    <location>
        <begin position="247"/>
        <end position="267"/>
    </location>
</feature>
<feature type="transmembrane region" description="Helical" evidence="2">
    <location>
        <begin position="33"/>
        <end position="52"/>
    </location>
</feature>
<feature type="transmembrane region" description="Helical" evidence="2">
    <location>
        <begin position="158"/>
        <end position="178"/>
    </location>
</feature>
<feature type="transmembrane region" description="Helical" evidence="2">
    <location>
        <begin position="79"/>
        <end position="111"/>
    </location>
</feature>
<proteinExistence type="predicted"/>
<dbReference type="Gene3D" id="1.20.144.10">
    <property type="entry name" value="Phosphatidic acid phosphatase type 2/haloperoxidase"/>
    <property type="match status" value="1"/>
</dbReference>
<comment type="caution">
    <text evidence="4">The sequence shown here is derived from an EMBL/GenBank/DDBJ whole genome shotgun (WGS) entry which is preliminary data.</text>
</comment>
<dbReference type="InterPro" id="IPR000326">
    <property type="entry name" value="PAP2/HPO"/>
</dbReference>
<gene>
    <name evidence="4" type="ORF">GCM10009750_08350</name>
</gene>
<keyword evidence="5" id="KW-1185">Reference proteome</keyword>
<dbReference type="PANTHER" id="PTHR14969">
    <property type="entry name" value="SPHINGOSINE-1-PHOSPHATE PHOSPHOHYDROLASE"/>
    <property type="match status" value="1"/>
</dbReference>
<keyword evidence="2" id="KW-1133">Transmembrane helix</keyword>
<evidence type="ECO:0000259" key="3">
    <source>
        <dbReference type="SMART" id="SM00014"/>
    </source>
</evidence>
<feature type="transmembrane region" description="Helical" evidence="2">
    <location>
        <begin position="216"/>
        <end position="233"/>
    </location>
</feature>
<name>A0ABN2MIP2_9MICO</name>
<protein>
    <recommendedName>
        <fullName evidence="3">Phosphatidic acid phosphatase type 2/haloperoxidase domain-containing protein</fullName>
    </recommendedName>
</protein>
<keyword evidence="2" id="KW-0812">Transmembrane</keyword>
<organism evidence="4 5">
    <name type="scientific">Agromyces salentinus</name>
    <dbReference type="NCBI Taxonomy" id="269421"/>
    <lineage>
        <taxon>Bacteria</taxon>
        <taxon>Bacillati</taxon>
        <taxon>Actinomycetota</taxon>
        <taxon>Actinomycetes</taxon>
        <taxon>Micrococcales</taxon>
        <taxon>Microbacteriaceae</taxon>
        <taxon>Agromyces</taxon>
    </lineage>
</organism>
<dbReference type="EMBL" id="BAAANK010000002">
    <property type="protein sequence ID" value="GAA1827207.1"/>
    <property type="molecule type" value="Genomic_DNA"/>
</dbReference>
<evidence type="ECO:0000256" key="2">
    <source>
        <dbReference type="SAM" id="Phobius"/>
    </source>
</evidence>
<dbReference type="SMART" id="SM00014">
    <property type="entry name" value="acidPPc"/>
    <property type="match status" value="1"/>
</dbReference>
<dbReference type="InterPro" id="IPR036938">
    <property type="entry name" value="PAP2/HPO_sf"/>
</dbReference>
<feature type="domain" description="Phosphatidic acid phosphatase type 2/haloperoxidase" evidence="3">
    <location>
        <begin position="116"/>
        <end position="231"/>
    </location>
</feature>
<dbReference type="SUPFAM" id="SSF48317">
    <property type="entry name" value="Acid phosphatase/Vanadium-dependent haloperoxidase"/>
    <property type="match status" value="1"/>
</dbReference>
<evidence type="ECO:0000313" key="4">
    <source>
        <dbReference type="EMBL" id="GAA1827207.1"/>
    </source>
</evidence>
<dbReference type="Proteomes" id="UP001501746">
    <property type="component" value="Unassembled WGS sequence"/>
</dbReference>
<dbReference type="RefSeq" id="WP_157427219.1">
    <property type="nucleotide sequence ID" value="NZ_BAAANK010000002.1"/>
</dbReference>
<dbReference type="Pfam" id="PF01569">
    <property type="entry name" value="PAP2"/>
    <property type="match status" value="1"/>
</dbReference>
<reference evidence="4 5" key="1">
    <citation type="journal article" date="2019" name="Int. J. Syst. Evol. Microbiol.">
        <title>The Global Catalogue of Microorganisms (GCM) 10K type strain sequencing project: providing services to taxonomists for standard genome sequencing and annotation.</title>
        <authorList>
            <consortium name="The Broad Institute Genomics Platform"/>
            <consortium name="The Broad Institute Genome Sequencing Center for Infectious Disease"/>
            <person name="Wu L."/>
            <person name="Ma J."/>
        </authorList>
    </citation>
    <scope>NUCLEOTIDE SEQUENCE [LARGE SCALE GENOMIC DNA]</scope>
    <source>
        <strain evidence="4 5">JCM 14323</strain>
    </source>
</reference>
<accession>A0ABN2MIP2</accession>
<dbReference type="PANTHER" id="PTHR14969:SF13">
    <property type="entry name" value="AT30094P"/>
    <property type="match status" value="1"/>
</dbReference>
<dbReference type="CDD" id="cd03392">
    <property type="entry name" value="PAP2_like_2"/>
    <property type="match status" value="1"/>
</dbReference>
<feature type="transmembrane region" description="Helical" evidence="2">
    <location>
        <begin position="118"/>
        <end position="138"/>
    </location>
</feature>
<sequence length="267" mass="29155">MTETTERPGKLRRFHERFMVEERVLPASAKRNLFIVAALLIVAGLAAFLFIFDSVLEADDVSMVDAPVERWLDGSHAEWLTVVMTVLATVFGPIAMPVIILVTTVTWGLLAKHAWRPLLLAGGMLLGVIIVQVLAPVISRERPPVGDMMLEIDHTSSFPSGHVMGVADFLFITTYLVFSRHRRPVITVLAFVGASVIVLLTAACRIYLGYHWATDALASIALSLVVLGLVIAVDTWRTVRVGTPAEVEASEARSSEATGAPERDRSE</sequence>
<feature type="transmembrane region" description="Helical" evidence="2">
    <location>
        <begin position="185"/>
        <end position="210"/>
    </location>
</feature>
<keyword evidence="2" id="KW-0472">Membrane</keyword>
<evidence type="ECO:0000256" key="1">
    <source>
        <dbReference type="SAM" id="MobiDB-lite"/>
    </source>
</evidence>